<feature type="signal peptide" evidence="2">
    <location>
        <begin position="1"/>
        <end position="35"/>
    </location>
</feature>
<evidence type="ECO:0000313" key="3">
    <source>
        <dbReference type="EMBL" id="CEL66716.1"/>
    </source>
</evidence>
<evidence type="ECO:0000256" key="1">
    <source>
        <dbReference type="SAM" id="MobiDB-lite"/>
    </source>
</evidence>
<protein>
    <submittedName>
        <fullName evidence="3">Uncharacterized protein</fullName>
    </submittedName>
</protein>
<name>A0A0F7UCE0_NEOCL</name>
<keyword evidence="2" id="KW-0732">Signal</keyword>
<dbReference type="EMBL" id="LN714482">
    <property type="protein sequence ID" value="CEL66716.1"/>
    <property type="molecule type" value="Genomic_DNA"/>
</dbReference>
<feature type="region of interest" description="Disordered" evidence="1">
    <location>
        <begin position="248"/>
        <end position="267"/>
    </location>
</feature>
<dbReference type="AlphaFoldDB" id="A0A0F7UCE0"/>
<sequence>MPAWSSDLSGHGNGMLSILGLLILSCAGRIPFGQAYKNANQPPVPTSTDWPCHVETSQQLSDCFRMEREKVTFPCAKEIVVQDCQDALPLSLENSRQTGDSTPLTSSPPLEGGVFLHSSPRNLSGIRARGGSVRETTKSQIIPKTKVAPAVLKRKIIDDSPDPYDCEEVLVQKEEECITAVEQEVCTDYEEEVDDTCFKTVPKEKYICPEFVLMRVCDFTHVYPVAEVPDVAVTNSGQPNDMARLLEESSTPQTKEASPAEGPDAGKRRLFIQTKTPFSIAGGPFPQKPRLPDWPKPPPGICHGADCPPYTVPQCERRPVKFNRQCERGPYQKPYPCKRTEKKRECHVKLVKKRMPCVNVSPATRRISCQGDQKRRLSLIRSPISRSLLIPAVHPPVPRTHLTKPEVTTSRTDDAVDFARSTSGNYGNFHHSTAAEWLPFPSQSSFASSRQTGGAGKDIQASCSFAWASPHKPGITPQTFQVRTGRPCHIIKKSVVAQCTKEVLVPQPYPCLEERKAKECFPGLRTGNENVRFATDASDFSVPTQDPLPIVAGKAKFFRSWK</sequence>
<reference evidence="3" key="1">
    <citation type="journal article" date="2015" name="PLoS ONE">
        <title>Comprehensive Evaluation of Toxoplasma gondii VEG and Neospora caninum LIV Genomes with Tachyzoite Stage Transcriptome and Proteome Defines Novel Transcript Features.</title>
        <authorList>
            <person name="Ramaprasad A."/>
            <person name="Mourier T."/>
            <person name="Naeem R."/>
            <person name="Malas T.B."/>
            <person name="Moussa E."/>
            <person name="Panigrahi A."/>
            <person name="Vermont S.J."/>
            <person name="Otto T.D."/>
            <person name="Wastling J."/>
            <person name="Pain A."/>
        </authorList>
    </citation>
    <scope>NUCLEOTIDE SEQUENCE</scope>
    <source>
        <strain evidence="3">Liverpool</strain>
    </source>
</reference>
<evidence type="ECO:0000256" key="2">
    <source>
        <dbReference type="SAM" id="SignalP"/>
    </source>
</evidence>
<proteinExistence type="predicted"/>
<feature type="region of interest" description="Disordered" evidence="1">
    <location>
        <begin position="93"/>
        <end position="112"/>
    </location>
</feature>
<organism evidence="3">
    <name type="scientific">Neospora caninum (strain Liverpool)</name>
    <dbReference type="NCBI Taxonomy" id="572307"/>
    <lineage>
        <taxon>Eukaryota</taxon>
        <taxon>Sar</taxon>
        <taxon>Alveolata</taxon>
        <taxon>Apicomplexa</taxon>
        <taxon>Conoidasida</taxon>
        <taxon>Coccidia</taxon>
        <taxon>Eucoccidiorida</taxon>
        <taxon>Eimeriorina</taxon>
        <taxon>Sarcocystidae</taxon>
        <taxon>Neospora</taxon>
    </lineage>
</organism>
<gene>
    <name evidence="3" type="ORF">BN1204_025230</name>
</gene>
<feature type="compositionally biased region" description="Polar residues" evidence="1">
    <location>
        <begin position="93"/>
        <end position="108"/>
    </location>
</feature>
<accession>A0A0F7UCE0</accession>
<feature type="chain" id="PRO_5002523067" evidence="2">
    <location>
        <begin position="36"/>
        <end position="562"/>
    </location>
</feature>